<dbReference type="Proteomes" id="UP000281553">
    <property type="component" value="Unassembled WGS sequence"/>
</dbReference>
<evidence type="ECO:0000313" key="1">
    <source>
        <dbReference type="EMBL" id="VDK31361.1"/>
    </source>
</evidence>
<protein>
    <recommendedName>
        <fullName evidence="3">Isopentenyl-diphosphate Delta-isomerase</fullName>
    </recommendedName>
</protein>
<dbReference type="GO" id="GO:0009240">
    <property type="term" value="P:isopentenyl diphosphate biosynthetic process"/>
    <property type="evidence" value="ECO:0007669"/>
    <property type="project" value="TreeGrafter"/>
</dbReference>
<dbReference type="InterPro" id="IPR015797">
    <property type="entry name" value="NUDIX_hydrolase-like_dom_sf"/>
</dbReference>
<dbReference type="PANTHER" id="PTHR10885">
    <property type="entry name" value="ISOPENTENYL-DIPHOSPHATE DELTA-ISOMERASE"/>
    <property type="match status" value="1"/>
</dbReference>
<dbReference type="GO" id="GO:0005737">
    <property type="term" value="C:cytoplasm"/>
    <property type="evidence" value="ECO:0007669"/>
    <property type="project" value="TreeGrafter"/>
</dbReference>
<evidence type="ECO:0008006" key="3">
    <source>
        <dbReference type="Google" id="ProtNLM"/>
    </source>
</evidence>
<gene>
    <name evidence="1" type="ORF">DILT_LOCUS320</name>
</gene>
<keyword evidence="2" id="KW-1185">Reference proteome</keyword>
<dbReference type="EMBL" id="UYRU01001244">
    <property type="protein sequence ID" value="VDK31361.1"/>
    <property type="molecule type" value="Genomic_DNA"/>
</dbReference>
<dbReference type="OrthoDB" id="510307at2759"/>
<name>A0A3P6QH92_DIBLA</name>
<dbReference type="GO" id="GO:0004452">
    <property type="term" value="F:isopentenyl-diphosphate delta-isomerase activity"/>
    <property type="evidence" value="ECO:0007669"/>
    <property type="project" value="TreeGrafter"/>
</dbReference>
<sequence>MANPSCTCQIFRQTCILHKLGVVLKHQQALSSTVSASQNKYMMEDMCLVTNEVDKVIASASKKDCHYRPGRLHRAFSLFLFRQATSQSGQPHLELLLQQRASTKLTFPNLWTNTCCSHPLENQPRETEEHKALGVRLAAQRKVSILFKR</sequence>
<evidence type="ECO:0000313" key="2">
    <source>
        <dbReference type="Proteomes" id="UP000281553"/>
    </source>
</evidence>
<organism evidence="1 2">
    <name type="scientific">Dibothriocephalus latus</name>
    <name type="common">Fish tapeworm</name>
    <name type="synonym">Diphyllobothrium latum</name>
    <dbReference type="NCBI Taxonomy" id="60516"/>
    <lineage>
        <taxon>Eukaryota</taxon>
        <taxon>Metazoa</taxon>
        <taxon>Spiralia</taxon>
        <taxon>Lophotrochozoa</taxon>
        <taxon>Platyhelminthes</taxon>
        <taxon>Cestoda</taxon>
        <taxon>Eucestoda</taxon>
        <taxon>Diphyllobothriidea</taxon>
        <taxon>Diphyllobothriidae</taxon>
        <taxon>Dibothriocephalus</taxon>
    </lineage>
</organism>
<dbReference type="AlphaFoldDB" id="A0A3P6QH92"/>
<dbReference type="SUPFAM" id="SSF55811">
    <property type="entry name" value="Nudix"/>
    <property type="match status" value="1"/>
</dbReference>
<dbReference type="PANTHER" id="PTHR10885:SF0">
    <property type="entry name" value="ISOPENTENYL-DIPHOSPHATE DELTA-ISOMERASE"/>
    <property type="match status" value="1"/>
</dbReference>
<dbReference type="Gene3D" id="3.90.79.10">
    <property type="entry name" value="Nucleoside Triphosphate Pyrophosphohydrolase"/>
    <property type="match status" value="1"/>
</dbReference>
<proteinExistence type="predicted"/>
<reference evidence="1 2" key="1">
    <citation type="submission" date="2018-11" db="EMBL/GenBank/DDBJ databases">
        <authorList>
            <consortium name="Pathogen Informatics"/>
        </authorList>
    </citation>
    <scope>NUCLEOTIDE SEQUENCE [LARGE SCALE GENOMIC DNA]</scope>
</reference>
<accession>A0A3P6QH92</accession>